<evidence type="ECO:0000313" key="3">
    <source>
        <dbReference type="Proteomes" id="UP000478505"/>
    </source>
</evidence>
<proteinExistence type="predicted"/>
<evidence type="ECO:0000259" key="1">
    <source>
        <dbReference type="Pfam" id="PF21554"/>
    </source>
</evidence>
<dbReference type="Proteomes" id="UP000478505">
    <property type="component" value="Unassembled WGS sequence"/>
</dbReference>
<dbReference type="RefSeq" id="WP_164004569.1">
    <property type="nucleotide sequence ID" value="NZ_JAAIKD010000003.1"/>
</dbReference>
<dbReference type="InterPro" id="IPR048752">
    <property type="entry name" value="CCC_C_2nd_subdom"/>
</dbReference>
<feature type="domain" description="Prokaryotic cation-chloride cotransporter second C-terminal subdomain" evidence="1">
    <location>
        <begin position="58"/>
        <end position="186"/>
    </location>
</feature>
<comment type="caution">
    <text evidence="2">The sequence shown here is derived from an EMBL/GenBank/DDBJ whole genome shotgun (WGS) entry which is preliminary data.</text>
</comment>
<dbReference type="EMBL" id="JAAIKD010000003">
    <property type="protein sequence ID" value="NEV93846.1"/>
    <property type="molecule type" value="Genomic_DNA"/>
</dbReference>
<dbReference type="Pfam" id="PF21554">
    <property type="entry name" value="CCC_C_2nd_pro"/>
    <property type="match status" value="1"/>
</dbReference>
<name>A0A6B3QZY6_9FLAO</name>
<gene>
    <name evidence="2" type="ORF">G3567_06750</name>
</gene>
<protein>
    <recommendedName>
        <fullName evidence="1">Prokaryotic cation-chloride cotransporter second C-terminal subdomain domain-containing protein</fullName>
    </recommendedName>
</protein>
<organism evidence="2 3">
    <name type="scientific">Psychroflexus aurantiacus</name>
    <dbReference type="NCBI Taxonomy" id="2709310"/>
    <lineage>
        <taxon>Bacteria</taxon>
        <taxon>Pseudomonadati</taxon>
        <taxon>Bacteroidota</taxon>
        <taxon>Flavobacteriia</taxon>
        <taxon>Flavobacteriales</taxon>
        <taxon>Flavobacteriaceae</taxon>
        <taxon>Psychroflexus</taxon>
    </lineage>
</organism>
<accession>A0A6B3QZY6</accession>
<sequence>MQYLKCAAFFKPNTIFVSLDSSDYVPKNINKLYQDTRKNDYGMLLCIPYSTVSLTIEKSIHLRLKNIPSDWKESFDIGHNNLSILTSILMSQNWKGTLNVHVVCEEENCFTSDDIKRLNYMVRFPKNTNMDVRQGGLKEHVARGRSADINIFTTFEDMKIEDRYELVNSSRISGHFCLDSSQINALV</sequence>
<keyword evidence="3" id="KW-1185">Reference proteome</keyword>
<reference evidence="2 3" key="1">
    <citation type="submission" date="2020-02" db="EMBL/GenBank/DDBJ databases">
        <title>Flavobacteriaceae Psychroflexus bacterium YR1-1, complete genome.</title>
        <authorList>
            <person name="Li Y."/>
            <person name="Wu S."/>
        </authorList>
    </citation>
    <scope>NUCLEOTIDE SEQUENCE [LARGE SCALE GENOMIC DNA]</scope>
    <source>
        <strain evidence="2 3">YR1-1</strain>
    </source>
</reference>
<evidence type="ECO:0000313" key="2">
    <source>
        <dbReference type="EMBL" id="NEV93846.1"/>
    </source>
</evidence>
<dbReference type="AlphaFoldDB" id="A0A6B3QZY6"/>